<evidence type="ECO:0000259" key="6">
    <source>
        <dbReference type="Pfam" id="PF01138"/>
    </source>
</evidence>
<name>A0ABC9HF86_FASHE</name>
<dbReference type="InterPro" id="IPR001247">
    <property type="entry name" value="ExoRNase_PH_dom1"/>
</dbReference>
<keyword evidence="5" id="KW-0539">Nucleus</keyword>
<comment type="caution">
    <text evidence="7">The sequence shown here is derived from an EMBL/GenBank/DDBJ whole genome shotgun (WGS) entry which is preliminary data.</text>
</comment>
<dbReference type="SUPFAM" id="SSF54211">
    <property type="entry name" value="Ribosomal protein S5 domain 2-like"/>
    <property type="match status" value="1"/>
</dbReference>
<dbReference type="InterPro" id="IPR027408">
    <property type="entry name" value="PNPase/RNase_PH_dom_sf"/>
</dbReference>
<evidence type="ECO:0000256" key="1">
    <source>
        <dbReference type="ARBA" id="ARBA00004123"/>
    </source>
</evidence>
<keyword evidence="3" id="KW-0698">rRNA processing</keyword>
<sequence length="297" mass="32100">MNPATGMAVLSTTEGAPDNNQICYPQSIPQLRAGSHRRSIWVIVQLPTETKLDSPFLMERFNLCVELGTDCNAVGSATWECLGHHVVFSIYGPDEAKATEELTHRACINMTVTPPSGQHTLYETELESFLINVLERVIDVKEFPRTKLSGRLCIVSGDASNPHTVAAALNAISLALLQSGLPLRATIATVCVPVGSGAMALAIDVSHIFLRRLDQPPKHVDVDNVFAVYTGQLMSPSKIAATESTKPPALTPTDLLRLLDPDPNVPTDRGSAISLYHEQALDLVNVMITQLSATKVK</sequence>
<evidence type="ECO:0000256" key="2">
    <source>
        <dbReference type="ARBA" id="ARBA00006678"/>
    </source>
</evidence>
<keyword evidence="4" id="KW-0271">Exosome</keyword>
<dbReference type="GO" id="GO:0005634">
    <property type="term" value="C:nucleus"/>
    <property type="evidence" value="ECO:0007669"/>
    <property type="project" value="UniProtKB-SubCell"/>
</dbReference>
<comment type="subcellular location">
    <subcellularLocation>
        <location evidence="1">Nucleus</location>
    </subcellularLocation>
</comment>
<dbReference type="InterPro" id="IPR020568">
    <property type="entry name" value="Ribosomal_Su5_D2-typ_SF"/>
</dbReference>
<evidence type="ECO:0000313" key="7">
    <source>
        <dbReference type="EMBL" id="CAM0512137.1"/>
    </source>
</evidence>
<comment type="similarity">
    <text evidence="2">Belongs to the RNase PH family.</text>
</comment>
<protein>
    <recommendedName>
        <fullName evidence="6">Exoribonuclease phosphorolytic domain-containing protein</fullName>
    </recommendedName>
</protein>
<dbReference type="EMBL" id="CANUEZ050000195">
    <property type="protein sequence ID" value="CAM0512137.1"/>
    <property type="molecule type" value="Genomic_DNA"/>
</dbReference>
<keyword evidence="8" id="KW-1185">Reference proteome</keyword>
<evidence type="ECO:0000256" key="5">
    <source>
        <dbReference type="ARBA" id="ARBA00023242"/>
    </source>
</evidence>
<accession>A0ABC9HF86</accession>
<evidence type="ECO:0000256" key="3">
    <source>
        <dbReference type="ARBA" id="ARBA00022552"/>
    </source>
</evidence>
<dbReference type="PANTHER" id="PTHR11953:SF1">
    <property type="entry name" value="EXOSOME COMPLEX COMPONENT RRP46"/>
    <property type="match status" value="1"/>
</dbReference>
<dbReference type="GO" id="GO:0000178">
    <property type="term" value="C:exosome (RNase complex)"/>
    <property type="evidence" value="ECO:0007669"/>
    <property type="project" value="UniProtKB-KW"/>
</dbReference>
<organism evidence="7 8">
    <name type="scientific">Fasciola hepatica</name>
    <name type="common">Liver fluke</name>
    <dbReference type="NCBI Taxonomy" id="6192"/>
    <lineage>
        <taxon>Eukaryota</taxon>
        <taxon>Metazoa</taxon>
        <taxon>Spiralia</taxon>
        <taxon>Lophotrochozoa</taxon>
        <taxon>Platyhelminthes</taxon>
        <taxon>Trematoda</taxon>
        <taxon>Digenea</taxon>
        <taxon>Plagiorchiida</taxon>
        <taxon>Echinostomata</taxon>
        <taxon>Echinostomatoidea</taxon>
        <taxon>Fasciolidae</taxon>
        <taxon>Fasciola</taxon>
    </lineage>
</organism>
<dbReference type="InterPro" id="IPR050080">
    <property type="entry name" value="RNase_PH"/>
</dbReference>
<dbReference type="AlphaFoldDB" id="A0ABC9HF86"/>
<dbReference type="Proteomes" id="UP001189180">
    <property type="component" value="Unassembled WGS sequence"/>
</dbReference>
<evidence type="ECO:0000313" key="8">
    <source>
        <dbReference type="Proteomes" id="UP001189180"/>
    </source>
</evidence>
<dbReference type="Pfam" id="PF01138">
    <property type="entry name" value="RNase_PH"/>
    <property type="match status" value="1"/>
</dbReference>
<proteinExistence type="inferred from homology"/>
<dbReference type="PANTHER" id="PTHR11953">
    <property type="entry name" value="EXOSOME COMPLEX COMPONENT"/>
    <property type="match status" value="1"/>
</dbReference>
<feature type="domain" description="Exoribonuclease phosphorolytic" evidence="6">
    <location>
        <begin position="65"/>
        <end position="182"/>
    </location>
</feature>
<dbReference type="GO" id="GO:0006364">
    <property type="term" value="P:rRNA processing"/>
    <property type="evidence" value="ECO:0007669"/>
    <property type="project" value="UniProtKB-KW"/>
</dbReference>
<dbReference type="Gene3D" id="3.30.230.70">
    <property type="entry name" value="GHMP Kinase, N-terminal domain"/>
    <property type="match status" value="1"/>
</dbReference>
<reference evidence="7 8" key="1">
    <citation type="submission" date="2024-08" db="EMBL/GenBank/DDBJ databases">
        <authorList>
            <person name="Paterson S."/>
        </authorList>
    </citation>
    <scope>NUCLEOTIDE SEQUENCE [LARGE SCALE GENOMIC DNA]</scope>
</reference>
<gene>
    <name evidence="7" type="ORF">FHB240107_LOCUS4532</name>
</gene>
<evidence type="ECO:0000256" key="4">
    <source>
        <dbReference type="ARBA" id="ARBA00022835"/>
    </source>
</evidence>